<comment type="caution">
    <text evidence="1">The sequence shown here is derived from an EMBL/GenBank/DDBJ whole genome shotgun (WGS) entry which is preliminary data.</text>
</comment>
<protein>
    <submittedName>
        <fullName evidence="1">Uncharacterized protein</fullName>
    </submittedName>
</protein>
<evidence type="ECO:0000313" key="1">
    <source>
        <dbReference type="EMBL" id="PJE50361.1"/>
    </source>
</evidence>
<dbReference type="AlphaFoldDB" id="A0A2J0Q6E0"/>
<dbReference type="EMBL" id="PCXQ01000007">
    <property type="protein sequence ID" value="PJE50361.1"/>
    <property type="molecule type" value="Genomic_DNA"/>
</dbReference>
<reference evidence="1 2" key="1">
    <citation type="submission" date="2017-09" db="EMBL/GenBank/DDBJ databases">
        <title>Depth-based differentiation of microbial function through sediment-hosted aquifers and enrichment of novel symbionts in the deep terrestrial subsurface.</title>
        <authorList>
            <person name="Probst A.J."/>
            <person name="Ladd B."/>
            <person name="Jarett J.K."/>
            <person name="Geller-Mcgrath D.E."/>
            <person name="Sieber C.M."/>
            <person name="Emerson J.B."/>
            <person name="Anantharaman K."/>
            <person name="Thomas B.C."/>
            <person name="Malmstrom R."/>
            <person name="Stieglmeier M."/>
            <person name="Klingl A."/>
            <person name="Woyke T."/>
            <person name="Ryan C.M."/>
            <person name="Banfield J.F."/>
        </authorList>
    </citation>
    <scope>NUCLEOTIDE SEQUENCE [LARGE SCALE GENOMIC DNA]</scope>
    <source>
        <strain evidence="1">CG10_big_fil_rev_8_21_14_0_10_36_16</strain>
    </source>
</reference>
<name>A0A2J0Q6E0_9BACT</name>
<gene>
    <name evidence="1" type="ORF">COV29_04255</name>
</gene>
<dbReference type="Proteomes" id="UP000228496">
    <property type="component" value="Unassembled WGS sequence"/>
</dbReference>
<proteinExistence type="predicted"/>
<dbReference type="InterPro" id="IPR012340">
    <property type="entry name" value="NA-bd_OB-fold"/>
</dbReference>
<organism evidence="1 2">
    <name type="scientific">Candidatus Yanofskybacteria bacterium CG10_big_fil_rev_8_21_14_0_10_36_16</name>
    <dbReference type="NCBI Taxonomy" id="1975096"/>
    <lineage>
        <taxon>Bacteria</taxon>
        <taxon>Candidatus Yanofskyibacteriota</taxon>
    </lineage>
</organism>
<sequence length="283" mass="32052">MYNFDERLKCLSKLGIDIRVLNLTSEIKDGNLFFAEVLSPKNNSGLLIMAEPNEEVKFGVVVDLEKNSELIVFEVSGKNRNITLLGNKSPSNSATKTFIKRVRTHPDKTGCYTTKNNAFQNNGLWVAKIGPKSLEMWEIAIVTQIQGLSKYYLSLQKVYCADLYENNGEIFVPEEQFLNYNNWQSLNELVKKCVNVEKLTSAKNYSPPNDTAPELEPNKCQIQWFNQSRRYGLGNINGHRGPVMIHSSEILDQEFPALDPGTIVSFDKIKRTPQGLQLQGVKE</sequence>
<accession>A0A2J0Q6E0</accession>
<dbReference type="Gene3D" id="2.40.50.140">
    <property type="entry name" value="Nucleic acid-binding proteins"/>
    <property type="match status" value="1"/>
</dbReference>
<evidence type="ECO:0000313" key="2">
    <source>
        <dbReference type="Proteomes" id="UP000228496"/>
    </source>
</evidence>